<dbReference type="Proteomes" id="UP000001194">
    <property type="component" value="Unassembled WGS sequence"/>
</dbReference>
<dbReference type="GeneID" id="6081246"/>
<accession>B0DNP1</accession>
<keyword evidence="3" id="KW-1185">Reference proteome</keyword>
<dbReference type="AlphaFoldDB" id="B0DNP1"/>
<evidence type="ECO:0000313" key="2">
    <source>
        <dbReference type="EMBL" id="EDR03688.1"/>
    </source>
</evidence>
<feature type="region of interest" description="Disordered" evidence="1">
    <location>
        <begin position="1"/>
        <end position="28"/>
    </location>
</feature>
<protein>
    <submittedName>
        <fullName evidence="2">Predicted protein</fullName>
    </submittedName>
</protein>
<sequence>MQNGAGMTLNETGSQLQPIPSSIQRRPMHREGVWRTTIRRLNAMARWNDSGSRRVMWDRFAELDTLFWGQEGFRMLWKGQKHLLPLREGV</sequence>
<dbReference type="KEGG" id="lbc:LACBIDRAFT_306779"/>
<organism evidence="3">
    <name type="scientific">Laccaria bicolor (strain S238N-H82 / ATCC MYA-4686)</name>
    <name type="common">Bicoloured deceiver</name>
    <name type="synonym">Laccaria laccata var. bicolor</name>
    <dbReference type="NCBI Taxonomy" id="486041"/>
    <lineage>
        <taxon>Eukaryota</taxon>
        <taxon>Fungi</taxon>
        <taxon>Dikarya</taxon>
        <taxon>Basidiomycota</taxon>
        <taxon>Agaricomycotina</taxon>
        <taxon>Agaricomycetes</taxon>
        <taxon>Agaricomycetidae</taxon>
        <taxon>Agaricales</taxon>
        <taxon>Agaricineae</taxon>
        <taxon>Hydnangiaceae</taxon>
        <taxon>Laccaria</taxon>
    </lineage>
</organism>
<dbReference type="EMBL" id="DS547122">
    <property type="protein sequence ID" value="EDR03688.1"/>
    <property type="molecule type" value="Genomic_DNA"/>
</dbReference>
<evidence type="ECO:0000256" key="1">
    <source>
        <dbReference type="SAM" id="MobiDB-lite"/>
    </source>
</evidence>
<proteinExistence type="predicted"/>
<reference evidence="2 3" key="1">
    <citation type="journal article" date="2008" name="Nature">
        <title>The genome of Laccaria bicolor provides insights into mycorrhizal symbiosis.</title>
        <authorList>
            <person name="Martin F."/>
            <person name="Aerts A."/>
            <person name="Ahren D."/>
            <person name="Brun A."/>
            <person name="Danchin E.G.J."/>
            <person name="Duchaussoy F."/>
            <person name="Gibon J."/>
            <person name="Kohler A."/>
            <person name="Lindquist E."/>
            <person name="Pereda V."/>
            <person name="Salamov A."/>
            <person name="Shapiro H.J."/>
            <person name="Wuyts J."/>
            <person name="Blaudez D."/>
            <person name="Buee M."/>
            <person name="Brokstein P."/>
            <person name="Canbaeck B."/>
            <person name="Cohen D."/>
            <person name="Courty P.E."/>
            <person name="Coutinho P.M."/>
            <person name="Delaruelle C."/>
            <person name="Detter J.C."/>
            <person name="Deveau A."/>
            <person name="DiFazio S."/>
            <person name="Duplessis S."/>
            <person name="Fraissinet-Tachet L."/>
            <person name="Lucic E."/>
            <person name="Frey-Klett P."/>
            <person name="Fourrey C."/>
            <person name="Feussner I."/>
            <person name="Gay G."/>
            <person name="Grimwood J."/>
            <person name="Hoegger P.J."/>
            <person name="Jain P."/>
            <person name="Kilaru S."/>
            <person name="Labbe J."/>
            <person name="Lin Y.C."/>
            <person name="Legue V."/>
            <person name="Le Tacon F."/>
            <person name="Marmeisse R."/>
            <person name="Melayah D."/>
            <person name="Montanini B."/>
            <person name="Muratet M."/>
            <person name="Nehls U."/>
            <person name="Niculita-Hirzel H."/>
            <person name="Oudot-Le Secq M.P."/>
            <person name="Peter M."/>
            <person name="Quesneville H."/>
            <person name="Rajashekar B."/>
            <person name="Reich M."/>
            <person name="Rouhier N."/>
            <person name="Schmutz J."/>
            <person name="Yin T."/>
            <person name="Chalot M."/>
            <person name="Henrissat B."/>
            <person name="Kuees U."/>
            <person name="Lucas S."/>
            <person name="Van de Peer Y."/>
            <person name="Podila G.K."/>
            <person name="Polle A."/>
            <person name="Pukkila P.J."/>
            <person name="Richardson P.M."/>
            <person name="Rouze P."/>
            <person name="Sanders I.R."/>
            <person name="Stajich J.E."/>
            <person name="Tunlid A."/>
            <person name="Tuskan G."/>
            <person name="Grigoriev I.V."/>
        </authorList>
    </citation>
    <scope>NUCLEOTIDE SEQUENCE [LARGE SCALE GENOMIC DNA]</scope>
    <source>
        <strain evidence="3">S238N-H82 / ATCC MYA-4686</strain>
    </source>
</reference>
<name>B0DNP1_LACBS</name>
<feature type="compositionally biased region" description="Polar residues" evidence="1">
    <location>
        <begin position="1"/>
        <end position="24"/>
    </location>
</feature>
<dbReference type="RefSeq" id="XP_001885541.1">
    <property type="nucleotide sequence ID" value="XM_001885506.1"/>
</dbReference>
<evidence type="ECO:0000313" key="3">
    <source>
        <dbReference type="Proteomes" id="UP000001194"/>
    </source>
</evidence>
<dbReference type="HOGENOM" id="CLU_2527856_0_0_1"/>
<dbReference type="InParanoid" id="B0DNP1"/>
<gene>
    <name evidence="2" type="ORF">LACBIDRAFT_306779</name>
</gene>